<sequence>MGSATSIDQTEKIICNFEQAQVALNSLSTEHQQLKHWHIWAEKIFIDQPWYEHLSKSMTIAYARMAIRNGSLNDKPRSYHNEIHINDLLLRVMYCAKHYEQQLSPNGLAILSYFAACHDLRQDEAKNENNPQSLVGSNEKASFGEAQRIIESLGKNTLWNAHHLLLLKTMIEGSTFGSGGKRSINFFQGNLAKHLLEQLALTNKNDEQLVMLACDLDTANVSSPISEFAQSAIHIYDELISHQQASISAHQFFSQQQKIYFFKQQSFNATISQGLFDGHKQQNSKKLIALSDHIDQLPSDLSATDIKFAFLSKAQDLDSN</sequence>
<organism evidence="1">
    <name type="scientific">hydrothermal vent metagenome</name>
    <dbReference type="NCBI Taxonomy" id="652676"/>
    <lineage>
        <taxon>unclassified sequences</taxon>
        <taxon>metagenomes</taxon>
        <taxon>ecological metagenomes</taxon>
    </lineage>
</organism>
<accession>A0A3B0WPY8</accession>
<protein>
    <submittedName>
        <fullName evidence="1">Uncharacterized protein</fullName>
    </submittedName>
</protein>
<name>A0A3B0WPY8_9ZZZZ</name>
<proteinExistence type="predicted"/>
<dbReference type="EMBL" id="UOFA01000226">
    <property type="protein sequence ID" value="VAW45764.1"/>
    <property type="molecule type" value="Genomic_DNA"/>
</dbReference>
<reference evidence="1" key="1">
    <citation type="submission" date="2018-06" db="EMBL/GenBank/DDBJ databases">
        <authorList>
            <person name="Zhirakovskaya E."/>
        </authorList>
    </citation>
    <scope>NUCLEOTIDE SEQUENCE</scope>
</reference>
<evidence type="ECO:0000313" key="1">
    <source>
        <dbReference type="EMBL" id="VAW45764.1"/>
    </source>
</evidence>
<dbReference type="AlphaFoldDB" id="A0A3B0WPY8"/>
<gene>
    <name evidence="1" type="ORF">MNBD_GAMMA02-971</name>
</gene>